<name>A0A7Y9RZ86_9ACTN</name>
<sequence length="403" mass="42956">MTARPSSSRATRVLGGVVAVTLLMLGLGSCSDSSDSESAPDRVTVEETEAAAPVEVSSNVSGARAVPVDKLIRVKAAGGTLAKVVVRGPEGQSVAGSLRDDGSTWRASERLEPGTTYTIRSVTKNSDGASGKHSATFTTQDLSLDEQTYAAVAPLDGETVGVGMPVVVNFDLPVQDRARFEKHMKVTSAPAQKGSWHWVSDNEVHYRPADYWQAGTDVTVEVDINALPAGNGIYGQESRKISFHVGDSVISKVNAQTHQMKTYVNGKLVKTMPITTGKPGFTTRSGVKVIMQKFRSKRMNSETVGIPAGSAEAYDLDNVEYAMRVTSSGEFLHAAPWSVGSQGRANVSHGCTGLSTANAKWIYDLSKRGDVVEYTGTDRPMTLHNGYGDWNASFAEYAEASAL</sequence>
<dbReference type="RefSeq" id="WP_246279924.1">
    <property type="nucleotide sequence ID" value="NZ_JACCAA010000001.1"/>
</dbReference>
<accession>A0A7Y9RZ86</accession>
<keyword evidence="9 16" id="KW-0449">Lipoprotein</keyword>
<comment type="pathway">
    <text evidence="1 13">Cell wall biogenesis; peptidoglycan biosynthesis.</text>
</comment>
<dbReference type="PANTHER" id="PTHR30582">
    <property type="entry name" value="L,D-TRANSPEPTIDASE"/>
    <property type="match status" value="1"/>
</dbReference>
<dbReference type="Pfam" id="PF17964">
    <property type="entry name" value="Big_10"/>
    <property type="match status" value="1"/>
</dbReference>
<dbReference type="InterPro" id="IPR005490">
    <property type="entry name" value="LD_TPept_cat_dom"/>
</dbReference>
<keyword evidence="8" id="KW-0564">Palmitate</keyword>
<feature type="active site" description="Proton donor/acceptor" evidence="13">
    <location>
        <position position="333"/>
    </location>
</feature>
<evidence type="ECO:0000256" key="1">
    <source>
        <dbReference type="ARBA" id="ARBA00004752"/>
    </source>
</evidence>
<evidence type="ECO:0000256" key="4">
    <source>
        <dbReference type="ARBA" id="ARBA00022729"/>
    </source>
</evidence>
<evidence type="ECO:0000256" key="6">
    <source>
        <dbReference type="ARBA" id="ARBA00022984"/>
    </source>
</evidence>
<dbReference type="UniPathway" id="UPA00219"/>
<dbReference type="CDD" id="cd13432">
    <property type="entry name" value="LDT_IgD_like_2"/>
    <property type="match status" value="1"/>
</dbReference>
<evidence type="ECO:0000256" key="3">
    <source>
        <dbReference type="ARBA" id="ARBA00022679"/>
    </source>
</evidence>
<dbReference type="GO" id="GO:0071555">
    <property type="term" value="P:cell wall organization"/>
    <property type="evidence" value="ECO:0007669"/>
    <property type="project" value="UniProtKB-UniRule"/>
</dbReference>
<evidence type="ECO:0000256" key="12">
    <source>
        <dbReference type="ARBA" id="ARBA00060592"/>
    </source>
</evidence>
<evidence type="ECO:0000256" key="2">
    <source>
        <dbReference type="ARBA" id="ARBA00022475"/>
    </source>
</evidence>
<dbReference type="PROSITE" id="PS52029">
    <property type="entry name" value="LD_TPASE"/>
    <property type="match status" value="1"/>
</dbReference>
<organism evidence="16 17">
    <name type="scientific">Nocardioides daedukensis</name>
    <dbReference type="NCBI Taxonomy" id="634462"/>
    <lineage>
        <taxon>Bacteria</taxon>
        <taxon>Bacillati</taxon>
        <taxon>Actinomycetota</taxon>
        <taxon>Actinomycetes</taxon>
        <taxon>Propionibacteriales</taxon>
        <taxon>Nocardioidaceae</taxon>
        <taxon>Nocardioides</taxon>
    </lineage>
</organism>
<protein>
    <submittedName>
        <fullName evidence="16">Lipoprotein-anchoring transpeptidase ErfK/SrfK</fullName>
    </submittedName>
</protein>
<dbReference type="Proteomes" id="UP000540656">
    <property type="component" value="Unassembled WGS sequence"/>
</dbReference>
<dbReference type="CDD" id="cd16913">
    <property type="entry name" value="YkuD_like"/>
    <property type="match status" value="1"/>
</dbReference>
<feature type="active site" description="Nucleophile" evidence="13">
    <location>
        <position position="351"/>
    </location>
</feature>
<dbReference type="GO" id="GO:0071972">
    <property type="term" value="F:peptidoglycan L,D-transpeptidase activity"/>
    <property type="evidence" value="ECO:0007669"/>
    <property type="project" value="TreeGrafter"/>
</dbReference>
<dbReference type="Gene3D" id="2.60.40.3780">
    <property type="match status" value="1"/>
</dbReference>
<dbReference type="Gene3D" id="2.40.440.10">
    <property type="entry name" value="L,D-transpeptidase catalytic domain-like"/>
    <property type="match status" value="1"/>
</dbReference>
<evidence type="ECO:0000256" key="13">
    <source>
        <dbReference type="PROSITE-ProRule" id="PRU01373"/>
    </source>
</evidence>
<keyword evidence="17" id="KW-1185">Reference proteome</keyword>
<feature type="region of interest" description="Disordered" evidence="14">
    <location>
        <begin position="30"/>
        <end position="50"/>
    </location>
</feature>
<dbReference type="InterPro" id="IPR041280">
    <property type="entry name" value="Big_10"/>
</dbReference>
<keyword evidence="5 13" id="KW-0133">Cell shape</keyword>
<keyword evidence="11 13" id="KW-0961">Cell wall biogenesis/degradation</keyword>
<evidence type="ECO:0000256" key="9">
    <source>
        <dbReference type="ARBA" id="ARBA00023288"/>
    </source>
</evidence>
<proteinExistence type="predicted"/>
<dbReference type="SUPFAM" id="SSF141523">
    <property type="entry name" value="L,D-transpeptidase catalytic domain-like"/>
    <property type="match status" value="1"/>
</dbReference>
<dbReference type="PROSITE" id="PS51257">
    <property type="entry name" value="PROKAR_LIPOPROTEIN"/>
    <property type="match status" value="1"/>
</dbReference>
<evidence type="ECO:0000313" key="17">
    <source>
        <dbReference type="Proteomes" id="UP000540656"/>
    </source>
</evidence>
<dbReference type="GO" id="GO:0005576">
    <property type="term" value="C:extracellular region"/>
    <property type="evidence" value="ECO:0007669"/>
    <property type="project" value="TreeGrafter"/>
</dbReference>
<reference evidence="16 17" key="1">
    <citation type="submission" date="2020-07" db="EMBL/GenBank/DDBJ databases">
        <title>Sequencing the genomes of 1000 actinobacteria strains.</title>
        <authorList>
            <person name="Klenk H.-P."/>
        </authorList>
    </citation>
    <scope>NUCLEOTIDE SEQUENCE [LARGE SCALE GENOMIC DNA]</scope>
    <source>
        <strain evidence="16 17">DSM 23819</strain>
    </source>
</reference>
<dbReference type="Pfam" id="PF03734">
    <property type="entry name" value="YkuD"/>
    <property type="match status" value="1"/>
</dbReference>
<evidence type="ECO:0000256" key="5">
    <source>
        <dbReference type="ARBA" id="ARBA00022960"/>
    </source>
</evidence>
<evidence type="ECO:0000313" key="16">
    <source>
        <dbReference type="EMBL" id="NYG58054.1"/>
    </source>
</evidence>
<evidence type="ECO:0000256" key="14">
    <source>
        <dbReference type="SAM" id="MobiDB-lite"/>
    </source>
</evidence>
<keyword evidence="7" id="KW-0472">Membrane</keyword>
<feature type="domain" description="L,D-TPase catalytic" evidence="15">
    <location>
        <begin position="249"/>
        <end position="375"/>
    </location>
</feature>
<dbReference type="FunFam" id="2.40.440.10:FF:000005">
    <property type="entry name" value="L,D-transpeptidase 2"/>
    <property type="match status" value="1"/>
</dbReference>
<dbReference type="PANTHER" id="PTHR30582:SF2">
    <property type="entry name" value="L,D-TRANSPEPTIDASE YCIB-RELATED"/>
    <property type="match status" value="1"/>
</dbReference>
<evidence type="ECO:0000256" key="7">
    <source>
        <dbReference type="ARBA" id="ARBA00023136"/>
    </source>
</evidence>
<dbReference type="Gene3D" id="2.60.40.3710">
    <property type="match status" value="1"/>
</dbReference>
<comment type="pathway">
    <text evidence="12">Glycan biosynthesis.</text>
</comment>
<evidence type="ECO:0000256" key="11">
    <source>
        <dbReference type="ARBA" id="ARBA00023316"/>
    </source>
</evidence>
<dbReference type="GO" id="GO:0018104">
    <property type="term" value="P:peptidoglycan-protein cross-linking"/>
    <property type="evidence" value="ECO:0007669"/>
    <property type="project" value="TreeGrafter"/>
</dbReference>
<comment type="caution">
    <text evidence="16">The sequence shown here is derived from an EMBL/GenBank/DDBJ whole genome shotgun (WGS) entry which is preliminary data.</text>
</comment>
<dbReference type="InterPro" id="IPR050979">
    <property type="entry name" value="LD-transpeptidase"/>
</dbReference>
<dbReference type="AlphaFoldDB" id="A0A7Y9RZ86"/>
<keyword evidence="3" id="KW-0808">Transferase</keyword>
<keyword evidence="2" id="KW-1003">Cell membrane</keyword>
<evidence type="ECO:0000259" key="15">
    <source>
        <dbReference type="PROSITE" id="PS52029"/>
    </source>
</evidence>
<dbReference type="GO" id="GO:0008360">
    <property type="term" value="P:regulation of cell shape"/>
    <property type="evidence" value="ECO:0007669"/>
    <property type="project" value="UniProtKB-UniRule"/>
</dbReference>
<gene>
    <name evidence="16" type="ORF">BJ980_000977</name>
</gene>
<keyword evidence="10" id="KW-0012">Acyltransferase</keyword>
<dbReference type="EMBL" id="JACCAA010000001">
    <property type="protein sequence ID" value="NYG58054.1"/>
    <property type="molecule type" value="Genomic_DNA"/>
</dbReference>
<keyword evidence="6 13" id="KW-0573">Peptidoglycan synthesis</keyword>
<evidence type="ECO:0000256" key="8">
    <source>
        <dbReference type="ARBA" id="ARBA00023139"/>
    </source>
</evidence>
<keyword evidence="4" id="KW-0732">Signal</keyword>
<dbReference type="InterPro" id="IPR038063">
    <property type="entry name" value="Transpep_catalytic_dom"/>
</dbReference>
<evidence type="ECO:0000256" key="10">
    <source>
        <dbReference type="ARBA" id="ARBA00023315"/>
    </source>
</evidence>
<dbReference type="GO" id="GO:0016746">
    <property type="term" value="F:acyltransferase activity"/>
    <property type="evidence" value="ECO:0007669"/>
    <property type="project" value="UniProtKB-KW"/>
</dbReference>